<evidence type="ECO:0000313" key="1">
    <source>
        <dbReference type="Proteomes" id="UP000887576"/>
    </source>
</evidence>
<reference evidence="2" key="1">
    <citation type="submission" date="2022-11" db="UniProtKB">
        <authorList>
            <consortium name="WormBaseParasite"/>
        </authorList>
    </citation>
    <scope>IDENTIFICATION</scope>
</reference>
<proteinExistence type="predicted"/>
<protein>
    <submittedName>
        <fullName evidence="2">Uncharacterized protein</fullName>
    </submittedName>
</protein>
<name>A0AC34PYN9_9BILA</name>
<evidence type="ECO:0000313" key="2">
    <source>
        <dbReference type="WBParaSite" id="JU765_v2.g11204.t1"/>
    </source>
</evidence>
<dbReference type="Proteomes" id="UP000887576">
    <property type="component" value="Unplaced"/>
</dbReference>
<organism evidence="1 2">
    <name type="scientific">Panagrolaimus sp. JU765</name>
    <dbReference type="NCBI Taxonomy" id="591449"/>
    <lineage>
        <taxon>Eukaryota</taxon>
        <taxon>Metazoa</taxon>
        <taxon>Ecdysozoa</taxon>
        <taxon>Nematoda</taxon>
        <taxon>Chromadorea</taxon>
        <taxon>Rhabditida</taxon>
        <taxon>Tylenchina</taxon>
        <taxon>Panagrolaimomorpha</taxon>
        <taxon>Panagrolaimoidea</taxon>
        <taxon>Panagrolaimidae</taxon>
        <taxon>Panagrolaimus</taxon>
    </lineage>
</organism>
<sequence length="165" mass="18046">MALNFGSGLWCLGLAIFTSFEILVVLCYFAALHNISVWIVALITGILAIGPAGFCLFRVITDVLNARIQNPTDVETRKKIAFCVCKNLLGLILFVGLAAYNFYLSKHGEGTCQTGRQCYPQIFLFAAAFGVLLVEVVTRLSHAYAARHQNPVAVAEGYGVLDEQR</sequence>
<accession>A0AC34PYN9</accession>
<dbReference type="WBParaSite" id="JU765_v2.g11204.t1">
    <property type="protein sequence ID" value="JU765_v2.g11204.t1"/>
    <property type="gene ID" value="JU765_v2.g11204"/>
</dbReference>